<keyword evidence="2" id="KW-1185">Reference proteome</keyword>
<sequence length="358" mass="39105">MSRAGGVGKAMRRSAPTTTSNIRLLEHVNLNVPDRRKAYEFYVNRLGGAVHPNGTLQSQLHVNFGVCQFHLPFAKPVDSGACAVPATDLSVEGVDAVPVVVDEFYGAAQLWDGIIELWVAQGGLSKIEEGEDVCVCASEDEARRVAWRALEARKRGDVEAARACLSDEARDKTSLGGESLVILCPFGNVFVLRSASEHVAEELRELGTHPGNPDTPQSRVIGIAHVHIIAKPGSAKEARAFYDALGATATLSSEDRSLDVVTGKYQIFSIHDDERAVDHDACETNARAWAYHVCMYVNDEDIDALRAKIGSAYHNSVRFKVLDSLCAPFQVRARAIAPRFYLEHEIRTLQAPMCPLNV</sequence>
<protein>
    <recommendedName>
        <fullName evidence="3">VOC domain-containing protein</fullName>
    </recommendedName>
</protein>
<evidence type="ECO:0008006" key="3">
    <source>
        <dbReference type="Google" id="ProtNLM"/>
    </source>
</evidence>
<accession>A0A830HVF0</accession>
<gene>
    <name evidence="1" type="ORF">PPROV_000815600</name>
</gene>
<dbReference type="PANTHER" id="PTHR40280">
    <property type="entry name" value="BLR6907 PROTEIN"/>
    <property type="match status" value="1"/>
</dbReference>
<reference evidence="1" key="1">
    <citation type="submission" date="2020-10" db="EMBL/GenBank/DDBJ databases">
        <title>Unveiling of a novel bifunctional photoreceptor, Dualchrome1, isolated from a cosmopolitan green alga.</title>
        <authorList>
            <person name="Suzuki S."/>
            <person name="Kawachi M."/>
        </authorList>
    </citation>
    <scope>NUCLEOTIDE SEQUENCE</scope>
    <source>
        <strain evidence="1">NIES 2893</strain>
    </source>
</reference>
<organism evidence="1 2">
    <name type="scientific">Pycnococcus provasolii</name>
    <dbReference type="NCBI Taxonomy" id="41880"/>
    <lineage>
        <taxon>Eukaryota</taxon>
        <taxon>Viridiplantae</taxon>
        <taxon>Chlorophyta</taxon>
        <taxon>Pseudoscourfieldiophyceae</taxon>
        <taxon>Pseudoscourfieldiales</taxon>
        <taxon>Pycnococcaceae</taxon>
        <taxon>Pycnococcus</taxon>
    </lineage>
</organism>
<dbReference type="EMBL" id="BNJQ01000024">
    <property type="protein sequence ID" value="GHP09421.1"/>
    <property type="molecule type" value="Genomic_DNA"/>
</dbReference>
<dbReference type="PANTHER" id="PTHR40280:SF1">
    <property type="entry name" value="VOC DOMAIN-CONTAINING PROTEIN"/>
    <property type="match status" value="1"/>
</dbReference>
<dbReference type="InterPro" id="IPR029068">
    <property type="entry name" value="Glyas_Bleomycin-R_OHBP_Dase"/>
</dbReference>
<proteinExistence type="predicted"/>
<dbReference type="SUPFAM" id="SSF54593">
    <property type="entry name" value="Glyoxalase/Bleomycin resistance protein/Dihydroxybiphenyl dioxygenase"/>
    <property type="match status" value="2"/>
</dbReference>
<dbReference type="Proteomes" id="UP000660262">
    <property type="component" value="Unassembled WGS sequence"/>
</dbReference>
<name>A0A830HVF0_9CHLO</name>
<evidence type="ECO:0000313" key="2">
    <source>
        <dbReference type="Proteomes" id="UP000660262"/>
    </source>
</evidence>
<comment type="caution">
    <text evidence="1">The sequence shown here is derived from an EMBL/GenBank/DDBJ whole genome shotgun (WGS) entry which is preliminary data.</text>
</comment>
<dbReference type="AlphaFoldDB" id="A0A830HVF0"/>
<dbReference type="OrthoDB" id="410751at2759"/>
<evidence type="ECO:0000313" key="1">
    <source>
        <dbReference type="EMBL" id="GHP09421.1"/>
    </source>
</evidence>